<dbReference type="SUPFAM" id="SSF46785">
    <property type="entry name" value="Winged helix' DNA-binding domain"/>
    <property type="match status" value="1"/>
</dbReference>
<evidence type="ECO:0000256" key="2">
    <source>
        <dbReference type="ARBA" id="ARBA00023125"/>
    </source>
</evidence>
<organism evidence="5 6">
    <name type="scientific">Kineococcus xinjiangensis</name>
    <dbReference type="NCBI Taxonomy" id="512762"/>
    <lineage>
        <taxon>Bacteria</taxon>
        <taxon>Bacillati</taxon>
        <taxon>Actinomycetota</taxon>
        <taxon>Actinomycetes</taxon>
        <taxon>Kineosporiales</taxon>
        <taxon>Kineosporiaceae</taxon>
        <taxon>Kineococcus</taxon>
    </lineage>
</organism>
<dbReference type="InterPro" id="IPR036388">
    <property type="entry name" value="WH-like_DNA-bd_sf"/>
</dbReference>
<proteinExistence type="predicted"/>
<evidence type="ECO:0000256" key="3">
    <source>
        <dbReference type="ARBA" id="ARBA00023163"/>
    </source>
</evidence>
<feature type="domain" description="HTH hxlR-type" evidence="4">
    <location>
        <begin position="23"/>
        <end position="121"/>
    </location>
</feature>
<evidence type="ECO:0000313" key="5">
    <source>
        <dbReference type="EMBL" id="PPK97366.1"/>
    </source>
</evidence>
<protein>
    <submittedName>
        <fullName evidence="5">DNA-binding HxlR family transcriptional regulator</fullName>
    </submittedName>
</protein>
<dbReference type="Pfam" id="PF01638">
    <property type="entry name" value="HxlR"/>
    <property type="match status" value="1"/>
</dbReference>
<dbReference type="Gene3D" id="1.10.10.10">
    <property type="entry name" value="Winged helix-like DNA-binding domain superfamily/Winged helix DNA-binding domain"/>
    <property type="match status" value="1"/>
</dbReference>
<accession>A0A2S6ITJ0</accession>
<gene>
    <name evidence="5" type="ORF">CLV92_104187</name>
</gene>
<dbReference type="GO" id="GO:0003677">
    <property type="term" value="F:DNA binding"/>
    <property type="evidence" value="ECO:0007669"/>
    <property type="project" value="UniProtKB-KW"/>
</dbReference>
<comment type="caution">
    <text evidence="5">The sequence shown here is derived from an EMBL/GenBank/DDBJ whole genome shotgun (WGS) entry which is preliminary data.</text>
</comment>
<keyword evidence="2 5" id="KW-0238">DNA-binding</keyword>
<name>A0A2S6ITJ0_9ACTN</name>
<keyword evidence="6" id="KW-1185">Reference proteome</keyword>
<dbReference type="Proteomes" id="UP000239485">
    <property type="component" value="Unassembled WGS sequence"/>
</dbReference>
<dbReference type="AlphaFoldDB" id="A0A2S6ITJ0"/>
<evidence type="ECO:0000256" key="1">
    <source>
        <dbReference type="ARBA" id="ARBA00023015"/>
    </source>
</evidence>
<dbReference type="InterPro" id="IPR002577">
    <property type="entry name" value="HTH_HxlR"/>
</dbReference>
<dbReference type="InterPro" id="IPR036390">
    <property type="entry name" value="WH_DNA-bd_sf"/>
</dbReference>
<dbReference type="PROSITE" id="PS51118">
    <property type="entry name" value="HTH_HXLR"/>
    <property type="match status" value="1"/>
</dbReference>
<evidence type="ECO:0000259" key="4">
    <source>
        <dbReference type="PROSITE" id="PS51118"/>
    </source>
</evidence>
<keyword evidence="3" id="KW-0804">Transcription</keyword>
<keyword evidence="1" id="KW-0805">Transcription regulation</keyword>
<dbReference type="PANTHER" id="PTHR33204:SF18">
    <property type="entry name" value="TRANSCRIPTIONAL REGULATORY PROTEIN"/>
    <property type="match status" value="1"/>
</dbReference>
<evidence type="ECO:0000313" key="6">
    <source>
        <dbReference type="Proteomes" id="UP000239485"/>
    </source>
</evidence>
<sequence length="135" mass="14906">MTRTAEQRRTDAKVVYDAYMALCPTRQVMATVGDKWAGLVVNALADGPRRHGELRTRIAGASQKMLTQTLRALERDGLVTRTVTPSVPVRVDYELTALGRSLLPVLQALKAWSETHIEDVLTAREAYDAREAANA</sequence>
<dbReference type="EMBL" id="PTJD01000004">
    <property type="protein sequence ID" value="PPK97366.1"/>
    <property type="molecule type" value="Genomic_DNA"/>
</dbReference>
<dbReference type="PANTHER" id="PTHR33204">
    <property type="entry name" value="TRANSCRIPTIONAL REGULATOR, MARR FAMILY"/>
    <property type="match status" value="1"/>
</dbReference>
<reference evidence="5 6" key="1">
    <citation type="submission" date="2018-02" db="EMBL/GenBank/DDBJ databases">
        <title>Genomic Encyclopedia of Archaeal and Bacterial Type Strains, Phase II (KMG-II): from individual species to whole genera.</title>
        <authorList>
            <person name="Goeker M."/>
        </authorList>
    </citation>
    <scope>NUCLEOTIDE SEQUENCE [LARGE SCALE GENOMIC DNA]</scope>
    <source>
        <strain evidence="5 6">DSM 22857</strain>
    </source>
</reference>